<dbReference type="InterPro" id="IPR050810">
    <property type="entry name" value="Bact_Secretion_Sys_Channel"/>
</dbReference>
<proteinExistence type="predicted"/>
<gene>
    <name evidence="6" type="ORF">S03H2_07070</name>
</gene>
<evidence type="ECO:0000259" key="5">
    <source>
        <dbReference type="Pfam" id="PF00263"/>
    </source>
</evidence>
<organism evidence="6">
    <name type="scientific">marine sediment metagenome</name>
    <dbReference type="NCBI Taxonomy" id="412755"/>
    <lineage>
        <taxon>unclassified sequences</taxon>
        <taxon>metagenomes</taxon>
        <taxon>ecological metagenomes</taxon>
    </lineage>
</organism>
<dbReference type="PRINTS" id="PR00811">
    <property type="entry name" value="BCTERIALGSPD"/>
</dbReference>
<evidence type="ECO:0000313" key="6">
    <source>
        <dbReference type="EMBL" id="GAH21461.1"/>
    </source>
</evidence>
<name>X1DKR4_9ZZZZ</name>
<evidence type="ECO:0000256" key="3">
    <source>
        <dbReference type="ARBA" id="ARBA00023136"/>
    </source>
</evidence>
<evidence type="ECO:0000256" key="2">
    <source>
        <dbReference type="ARBA" id="ARBA00022729"/>
    </source>
</evidence>
<protein>
    <recommendedName>
        <fullName evidence="5">Type II/III secretion system secretin-like domain-containing protein</fullName>
    </recommendedName>
</protein>
<dbReference type="GO" id="GO:0016020">
    <property type="term" value="C:membrane"/>
    <property type="evidence" value="ECO:0007669"/>
    <property type="project" value="UniProtKB-SubCell"/>
</dbReference>
<dbReference type="PANTHER" id="PTHR30332">
    <property type="entry name" value="PROBABLE GENERAL SECRETION PATHWAY PROTEIN D"/>
    <property type="match status" value="1"/>
</dbReference>
<comment type="caution">
    <text evidence="6">The sequence shown here is derived from an EMBL/GenBank/DDBJ whole genome shotgun (WGS) entry which is preliminary data.</text>
</comment>
<dbReference type="InterPro" id="IPR001775">
    <property type="entry name" value="GspD/PilQ"/>
</dbReference>
<feature type="non-terminal residue" evidence="6">
    <location>
        <position position="1"/>
    </location>
</feature>
<dbReference type="GO" id="GO:0009306">
    <property type="term" value="P:protein secretion"/>
    <property type="evidence" value="ECO:0007669"/>
    <property type="project" value="InterPro"/>
</dbReference>
<feature type="region of interest" description="Disordered" evidence="4">
    <location>
        <begin position="178"/>
        <end position="203"/>
    </location>
</feature>
<dbReference type="Pfam" id="PF00263">
    <property type="entry name" value="Secretin"/>
    <property type="match status" value="1"/>
</dbReference>
<comment type="subcellular location">
    <subcellularLocation>
        <location evidence="1">Membrane</location>
    </subcellularLocation>
</comment>
<dbReference type="EMBL" id="BARU01003203">
    <property type="protein sequence ID" value="GAH21461.1"/>
    <property type="molecule type" value="Genomic_DNA"/>
</dbReference>
<accession>X1DKR4</accession>
<keyword evidence="3" id="KW-0472">Membrane</keyword>
<dbReference type="InterPro" id="IPR004846">
    <property type="entry name" value="T2SS/T3SS_dom"/>
</dbReference>
<dbReference type="PANTHER" id="PTHR30332:SF24">
    <property type="entry name" value="SECRETIN GSPD-RELATED"/>
    <property type="match status" value="1"/>
</dbReference>
<dbReference type="GO" id="GO:0015627">
    <property type="term" value="C:type II protein secretion system complex"/>
    <property type="evidence" value="ECO:0007669"/>
    <property type="project" value="TreeGrafter"/>
</dbReference>
<sequence length="203" mass="22605">QQFTAALDALQTKTRVETLSTPKILAIHGKEARVQVGGQQGYKEITYLETGDVRENIKFIATGTILTITPYIDDEGNVLLNLKPNIQSATLEEGIPVVNTTSVSTWLLAKNRETVFIGGLIQDTKTRTRQMIPCLGSIPLLGSLFGRTLQGTGKFELVILITPYIFDAELRQTDKEAIEKTRKMEEDFKKGPPPSHEEIFDTR</sequence>
<evidence type="ECO:0000256" key="1">
    <source>
        <dbReference type="ARBA" id="ARBA00004370"/>
    </source>
</evidence>
<dbReference type="AlphaFoldDB" id="X1DKR4"/>
<evidence type="ECO:0000256" key="4">
    <source>
        <dbReference type="SAM" id="MobiDB-lite"/>
    </source>
</evidence>
<keyword evidence="2" id="KW-0732">Signal</keyword>
<feature type="domain" description="Type II/III secretion system secretin-like" evidence="5">
    <location>
        <begin position="9"/>
        <end position="166"/>
    </location>
</feature>
<reference evidence="6" key="1">
    <citation type="journal article" date="2014" name="Front. Microbiol.">
        <title>High frequency of phylogenetically diverse reductive dehalogenase-homologous genes in deep subseafloor sedimentary metagenomes.</title>
        <authorList>
            <person name="Kawai M."/>
            <person name="Futagami T."/>
            <person name="Toyoda A."/>
            <person name="Takaki Y."/>
            <person name="Nishi S."/>
            <person name="Hori S."/>
            <person name="Arai W."/>
            <person name="Tsubouchi T."/>
            <person name="Morono Y."/>
            <person name="Uchiyama I."/>
            <person name="Ito T."/>
            <person name="Fujiyama A."/>
            <person name="Inagaki F."/>
            <person name="Takami H."/>
        </authorList>
    </citation>
    <scope>NUCLEOTIDE SEQUENCE</scope>
    <source>
        <strain evidence="6">Expedition CK06-06</strain>
    </source>
</reference>